<evidence type="ECO:0000256" key="1">
    <source>
        <dbReference type="ARBA" id="ARBA00004123"/>
    </source>
</evidence>
<dbReference type="InterPro" id="IPR003604">
    <property type="entry name" value="Matrin/U1-like-C_Znf_C2H2"/>
</dbReference>
<evidence type="ECO:0000256" key="2">
    <source>
        <dbReference type="ARBA" id="ARBA00022723"/>
    </source>
</evidence>
<feature type="coiled-coil region" evidence="6">
    <location>
        <begin position="61"/>
        <end position="110"/>
    </location>
</feature>
<feature type="domain" description="Matrin-type" evidence="8">
    <location>
        <begin position="35"/>
        <end position="66"/>
    </location>
</feature>
<dbReference type="PANTHER" id="PTHR13173">
    <property type="entry name" value="WW DOMAIN BINDING PROTEIN 4"/>
    <property type="match status" value="1"/>
</dbReference>
<keyword evidence="2" id="KW-0479">Metal-binding</keyword>
<proteinExistence type="predicted"/>
<evidence type="ECO:0000256" key="7">
    <source>
        <dbReference type="SAM" id="MobiDB-lite"/>
    </source>
</evidence>
<evidence type="ECO:0000313" key="9">
    <source>
        <dbReference type="EMBL" id="GAX84401.1"/>
    </source>
</evidence>
<dbReference type="GO" id="GO:0003723">
    <property type="term" value="F:RNA binding"/>
    <property type="evidence" value="ECO:0007669"/>
    <property type="project" value="TreeGrafter"/>
</dbReference>
<dbReference type="InterPro" id="IPR040023">
    <property type="entry name" value="WBP4"/>
</dbReference>
<sequence length="310" mass="34224">MYIVLRYPGITLKKTQIYFLNAVKMTEYWKSNKMHWCDVCKCWMNDNKQAIQNHERGMGHTENLKRKLREMTLKASQEKRTKEHVENSISKIQDKAMKQYEEDLRAAEAQTGRWKWDESSQYYYNTQYGWYYDLKTQWYYGGDPPSWSQSPTTLPETARFEAAPHEGGPSASRLVGRGLSNSAGPSSSYSTAPPSSSAPGSTRTILKPSTDGTTMVSKTVVMALPQHPQAATGGHNGPTIGRVGAAKGLTDISSGGAGVKVLAAEAAKRKREADAASGKAVSAQEAEAMARREAARLRVAQRTAQGFGYL</sequence>
<comment type="subcellular location">
    <subcellularLocation>
        <location evidence="1">Nucleus</location>
    </subcellularLocation>
</comment>
<gene>
    <name evidence="9" type="ORF">CEUSTIGMA_g11823.t1</name>
</gene>
<evidence type="ECO:0000313" key="10">
    <source>
        <dbReference type="Proteomes" id="UP000232323"/>
    </source>
</evidence>
<dbReference type="InterPro" id="IPR000690">
    <property type="entry name" value="Matrin/U1-C_Znf_C2H2"/>
</dbReference>
<keyword evidence="4" id="KW-0862">Zinc</keyword>
<dbReference type="Gene3D" id="3.30.160.60">
    <property type="entry name" value="Classic Zinc Finger"/>
    <property type="match status" value="1"/>
</dbReference>
<dbReference type="PANTHER" id="PTHR13173:SF10">
    <property type="entry name" value="WW DOMAIN-BINDING PROTEIN 4"/>
    <property type="match status" value="1"/>
</dbReference>
<evidence type="ECO:0000256" key="4">
    <source>
        <dbReference type="ARBA" id="ARBA00022833"/>
    </source>
</evidence>
<name>A0A250XMT0_9CHLO</name>
<dbReference type="InterPro" id="IPR036236">
    <property type="entry name" value="Znf_C2H2_sf"/>
</dbReference>
<feature type="region of interest" description="Disordered" evidence="7">
    <location>
        <begin position="162"/>
        <end position="210"/>
    </location>
</feature>
<dbReference type="AlphaFoldDB" id="A0A250XMT0"/>
<keyword evidence="6" id="KW-0175">Coiled coil</keyword>
<dbReference type="GO" id="GO:0071011">
    <property type="term" value="C:precatalytic spliceosome"/>
    <property type="evidence" value="ECO:0007669"/>
    <property type="project" value="TreeGrafter"/>
</dbReference>
<keyword evidence="5" id="KW-0539">Nucleus</keyword>
<feature type="compositionally biased region" description="Low complexity" evidence="7">
    <location>
        <begin position="178"/>
        <end position="201"/>
    </location>
</feature>
<organism evidence="9 10">
    <name type="scientific">Chlamydomonas eustigma</name>
    <dbReference type="NCBI Taxonomy" id="1157962"/>
    <lineage>
        <taxon>Eukaryota</taxon>
        <taxon>Viridiplantae</taxon>
        <taxon>Chlorophyta</taxon>
        <taxon>core chlorophytes</taxon>
        <taxon>Chlorophyceae</taxon>
        <taxon>CS clade</taxon>
        <taxon>Chlamydomonadales</taxon>
        <taxon>Chlamydomonadaceae</taxon>
        <taxon>Chlamydomonas</taxon>
    </lineage>
</organism>
<dbReference type="SUPFAM" id="SSF57667">
    <property type="entry name" value="beta-beta-alpha zinc fingers"/>
    <property type="match status" value="1"/>
</dbReference>
<dbReference type="OrthoDB" id="191651at2759"/>
<evidence type="ECO:0000259" key="8">
    <source>
        <dbReference type="PROSITE" id="PS50171"/>
    </source>
</evidence>
<dbReference type="STRING" id="1157962.A0A250XMT0"/>
<comment type="caution">
    <text evidence="9">The sequence shown here is derived from an EMBL/GenBank/DDBJ whole genome shotgun (WGS) entry which is preliminary data.</text>
</comment>
<dbReference type="Proteomes" id="UP000232323">
    <property type="component" value="Unassembled WGS sequence"/>
</dbReference>
<dbReference type="PROSITE" id="PS50171">
    <property type="entry name" value="ZF_MATRIN"/>
    <property type="match status" value="1"/>
</dbReference>
<evidence type="ECO:0000256" key="3">
    <source>
        <dbReference type="ARBA" id="ARBA00022771"/>
    </source>
</evidence>
<dbReference type="EMBL" id="BEGY01000124">
    <property type="protein sequence ID" value="GAX84401.1"/>
    <property type="molecule type" value="Genomic_DNA"/>
</dbReference>
<dbReference type="GO" id="GO:0000398">
    <property type="term" value="P:mRNA splicing, via spliceosome"/>
    <property type="evidence" value="ECO:0007669"/>
    <property type="project" value="InterPro"/>
</dbReference>
<keyword evidence="10" id="KW-1185">Reference proteome</keyword>
<keyword evidence="3" id="KW-0863">Zinc-finger</keyword>
<evidence type="ECO:0000256" key="6">
    <source>
        <dbReference type="SAM" id="Coils"/>
    </source>
</evidence>
<accession>A0A250XMT0</accession>
<evidence type="ECO:0000256" key="5">
    <source>
        <dbReference type="ARBA" id="ARBA00023242"/>
    </source>
</evidence>
<protein>
    <recommendedName>
        <fullName evidence="8">Matrin-type domain-containing protein</fullName>
    </recommendedName>
</protein>
<dbReference type="GO" id="GO:0008270">
    <property type="term" value="F:zinc ion binding"/>
    <property type="evidence" value="ECO:0007669"/>
    <property type="project" value="UniProtKB-KW"/>
</dbReference>
<dbReference type="SMART" id="SM00451">
    <property type="entry name" value="ZnF_U1"/>
    <property type="match status" value="1"/>
</dbReference>
<reference evidence="9 10" key="1">
    <citation type="submission" date="2017-08" db="EMBL/GenBank/DDBJ databases">
        <title>Acidophilic green algal genome provides insights into adaptation to an acidic environment.</title>
        <authorList>
            <person name="Hirooka S."/>
            <person name="Hirose Y."/>
            <person name="Kanesaki Y."/>
            <person name="Higuchi S."/>
            <person name="Fujiwara T."/>
            <person name="Onuma R."/>
            <person name="Era A."/>
            <person name="Ohbayashi R."/>
            <person name="Uzuka A."/>
            <person name="Nozaki H."/>
            <person name="Yoshikawa H."/>
            <person name="Miyagishima S.Y."/>
        </authorList>
    </citation>
    <scope>NUCLEOTIDE SEQUENCE [LARGE SCALE GENOMIC DNA]</scope>
    <source>
        <strain evidence="9 10">NIES-2499</strain>
    </source>
</reference>